<name>A0A318ZKP1_9EURO</name>
<dbReference type="GeneID" id="37075537"/>
<accession>A0A318ZKP1</accession>
<sequence>MQMTLKAAVVGFFVTTVSAISGGVCTYSYPQAVQNPSFEDGTTDWTIANGAAGSVYDTFWDTSAPDGNYVLAINGDLASNGLSQTLTGLVVGDAYTFGLSWQLISVGTGTCVLGVYMDSAAPSNLVAFGALTSVSSAWTQITGQWTATSTTHQLLLDFTCSGERFADASEVNFDDITLTGPVQVTCSVPRVDSSSSTPTPTPSSIPATVASSSSVIAVSTPTSTPSSIPATIASSSSVIAVSTSHGSSAVPVHSSSAPVPSKSLSSNSVIPPSPISSLSSLSVPVIATPVATPSSQARVGPSSSAPQSSSIRVPVSSSAVSGAVIPHRTPTTTPIASSAEDLEVVTSTIYATVTATIHACSLEL</sequence>
<evidence type="ECO:0000313" key="6">
    <source>
        <dbReference type="Proteomes" id="UP000248349"/>
    </source>
</evidence>
<feature type="chain" id="PRO_5016234380" description="CBM-cenC domain-containing protein" evidence="3">
    <location>
        <begin position="20"/>
        <end position="364"/>
    </location>
</feature>
<evidence type="ECO:0000256" key="3">
    <source>
        <dbReference type="SAM" id="SignalP"/>
    </source>
</evidence>
<dbReference type="OrthoDB" id="3565477at2759"/>
<dbReference type="Pfam" id="PF02018">
    <property type="entry name" value="CBM_4_9"/>
    <property type="match status" value="1"/>
</dbReference>
<evidence type="ECO:0000256" key="2">
    <source>
        <dbReference type="SAM" id="MobiDB-lite"/>
    </source>
</evidence>
<dbReference type="STRING" id="1450539.A0A318ZKP1"/>
<keyword evidence="1" id="KW-0378">Hydrolase</keyword>
<dbReference type="GO" id="GO:0016798">
    <property type="term" value="F:hydrolase activity, acting on glycosyl bonds"/>
    <property type="evidence" value="ECO:0007669"/>
    <property type="project" value="InterPro"/>
</dbReference>
<dbReference type="InterPro" id="IPR003305">
    <property type="entry name" value="CenC_carb-bd"/>
</dbReference>
<gene>
    <name evidence="5" type="ORF">BP01DRAFT_353947</name>
</gene>
<feature type="compositionally biased region" description="Low complexity" evidence="2">
    <location>
        <begin position="193"/>
        <end position="207"/>
    </location>
</feature>
<protein>
    <recommendedName>
        <fullName evidence="4">CBM-cenC domain-containing protein</fullName>
    </recommendedName>
</protein>
<proteinExistence type="predicted"/>
<evidence type="ECO:0000313" key="5">
    <source>
        <dbReference type="EMBL" id="PYH48076.1"/>
    </source>
</evidence>
<dbReference type="EMBL" id="KZ821222">
    <property type="protein sequence ID" value="PYH48076.1"/>
    <property type="molecule type" value="Genomic_DNA"/>
</dbReference>
<organism evidence="5 6">
    <name type="scientific">Aspergillus saccharolyticus JOP 1030-1</name>
    <dbReference type="NCBI Taxonomy" id="1450539"/>
    <lineage>
        <taxon>Eukaryota</taxon>
        <taxon>Fungi</taxon>
        <taxon>Dikarya</taxon>
        <taxon>Ascomycota</taxon>
        <taxon>Pezizomycotina</taxon>
        <taxon>Eurotiomycetes</taxon>
        <taxon>Eurotiomycetidae</taxon>
        <taxon>Eurotiales</taxon>
        <taxon>Aspergillaceae</taxon>
        <taxon>Aspergillus</taxon>
        <taxon>Aspergillus subgen. Circumdati</taxon>
    </lineage>
</organism>
<evidence type="ECO:0000259" key="4">
    <source>
        <dbReference type="Pfam" id="PF02018"/>
    </source>
</evidence>
<feature type="region of interest" description="Disordered" evidence="2">
    <location>
        <begin position="188"/>
        <end position="207"/>
    </location>
</feature>
<keyword evidence="3" id="KW-0732">Signal</keyword>
<dbReference type="InterPro" id="IPR008979">
    <property type="entry name" value="Galactose-bd-like_sf"/>
</dbReference>
<reference evidence="5 6" key="1">
    <citation type="submission" date="2016-12" db="EMBL/GenBank/DDBJ databases">
        <title>The genomes of Aspergillus section Nigri reveals drivers in fungal speciation.</title>
        <authorList>
            <consortium name="DOE Joint Genome Institute"/>
            <person name="Vesth T.C."/>
            <person name="Nybo J."/>
            <person name="Theobald S."/>
            <person name="Brandl J."/>
            <person name="Frisvad J.C."/>
            <person name="Nielsen K.F."/>
            <person name="Lyhne E.K."/>
            <person name="Kogle M.E."/>
            <person name="Kuo A."/>
            <person name="Riley R."/>
            <person name="Clum A."/>
            <person name="Nolan M."/>
            <person name="Lipzen A."/>
            <person name="Salamov A."/>
            <person name="Henrissat B."/>
            <person name="Wiebenga A."/>
            <person name="De Vries R.P."/>
            <person name="Grigoriev I.V."/>
            <person name="Mortensen U.H."/>
            <person name="Andersen M.R."/>
            <person name="Baker S.E."/>
        </authorList>
    </citation>
    <scope>NUCLEOTIDE SEQUENCE [LARGE SCALE GENOMIC DNA]</scope>
    <source>
        <strain evidence="5 6">JOP 1030-1</strain>
    </source>
</reference>
<dbReference type="Proteomes" id="UP000248349">
    <property type="component" value="Unassembled WGS sequence"/>
</dbReference>
<dbReference type="AlphaFoldDB" id="A0A318ZKP1"/>
<dbReference type="SUPFAM" id="SSF49785">
    <property type="entry name" value="Galactose-binding domain-like"/>
    <property type="match status" value="1"/>
</dbReference>
<dbReference type="RefSeq" id="XP_025434058.1">
    <property type="nucleotide sequence ID" value="XM_025574309.1"/>
</dbReference>
<dbReference type="Gene3D" id="2.60.120.260">
    <property type="entry name" value="Galactose-binding domain-like"/>
    <property type="match status" value="1"/>
</dbReference>
<keyword evidence="6" id="KW-1185">Reference proteome</keyword>
<feature type="domain" description="CBM-cenC" evidence="4">
    <location>
        <begin position="32"/>
        <end position="158"/>
    </location>
</feature>
<evidence type="ECO:0000256" key="1">
    <source>
        <dbReference type="ARBA" id="ARBA00022801"/>
    </source>
</evidence>
<feature type="region of interest" description="Disordered" evidence="2">
    <location>
        <begin position="249"/>
        <end position="268"/>
    </location>
</feature>
<feature type="signal peptide" evidence="3">
    <location>
        <begin position="1"/>
        <end position="19"/>
    </location>
</feature>